<dbReference type="PANTHER" id="PTHR30136:SF24">
    <property type="entry name" value="HTH-TYPE TRANSCRIPTIONAL REPRESSOR ALLR"/>
    <property type="match status" value="1"/>
</dbReference>
<reference evidence="6 7" key="1">
    <citation type="journal article" date="2014" name="J. Microbiol.">
        <title>Diaminobutyricibacter tongyongensis gen. nov., sp. nov. and Homoserinibacter gongjuensis gen. nov., sp. nov. belong to the family Microbacteriaceae.</title>
        <authorList>
            <person name="Kim S.J."/>
            <person name="Ahn J.H."/>
            <person name="Weon H.Y."/>
            <person name="Hamada M."/>
            <person name="Suzuki K."/>
            <person name="Kwon S.W."/>
        </authorList>
    </citation>
    <scope>NUCLEOTIDE SEQUENCE [LARGE SCALE GENOMIC DNA]</scope>
    <source>
        <strain evidence="6 7">NBRC 108724</strain>
    </source>
</reference>
<evidence type="ECO:0000256" key="2">
    <source>
        <dbReference type="ARBA" id="ARBA00023125"/>
    </source>
</evidence>
<gene>
    <name evidence="6" type="ORF">G3T36_02350</name>
</gene>
<dbReference type="Gene3D" id="3.30.450.40">
    <property type="match status" value="1"/>
</dbReference>
<evidence type="ECO:0000313" key="7">
    <source>
        <dbReference type="Proteomes" id="UP000474967"/>
    </source>
</evidence>
<evidence type="ECO:0000259" key="5">
    <source>
        <dbReference type="PROSITE" id="PS51078"/>
    </source>
</evidence>
<dbReference type="InterPro" id="IPR005471">
    <property type="entry name" value="Tscrpt_reg_IclR_N"/>
</dbReference>
<proteinExistence type="predicted"/>
<dbReference type="PANTHER" id="PTHR30136">
    <property type="entry name" value="HELIX-TURN-HELIX TRANSCRIPTIONAL REGULATOR, ICLR FAMILY"/>
    <property type="match status" value="1"/>
</dbReference>
<feature type="domain" description="HTH iclR-type" evidence="4">
    <location>
        <begin position="15"/>
        <end position="75"/>
    </location>
</feature>
<dbReference type="SUPFAM" id="SSF46785">
    <property type="entry name" value="Winged helix' DNA-binding domain"/>
    <property type="match status" value="1"/>
</dbReference>
<evidence type="ECO:0000256" key="1">
    <source>
        <dbReference type="ARBA" id="ARBA00023015"/>
    </source>
</evidence>
<dbReference type="PROSITE" id="PS51078">
    <property type="entry name" value="ICLR_ED"/>
    <property type="match status" value="1"/>
</dbReference>
<keyword evidence="7" id="KW-1185">Reference proteome</keyword>
<keyword evidence="2" id="KW-0238">DNA-binding</keyword>
<dbReference type="GO" id="GO:0003700">
    <property type="term" value="F:DNA-binding transcription factor activity"/>
    <property type="evidence" value="ECO:0007669"/>
    <property type="project" value="TreeGrafter"/>
</dbReference>
<keyword evidence="1" id="KW-0805">Transcription regulation</keyword>
<dbReference type="Proteomes" id="UP000474967">
    <property type="component" value="Unassembled WGS sequence"/>
</dbReference>
<dbReference type="InterPro" id="IPR014757">
    <property type="entry name" value="Tscrpt_reg_IclR_C"/>
</dbReference>
<dbReference type="Gene3D" id="1.10.10.10">
    <property type="entry name" value="Winged helix-like DNA-binding domain superfamily/Winged helix DNA-binding domain"/>
    <property type="match status" value="1"/>
</dbReference>
<dbReference type="InterPro" id="IPR050707">
    <property type="entry name" value="HTH_MetabolicPath_Reg"/>
</dbReference>
<evidence type="ECO:0000256" key="3">
    <source>
        <dbReference type="ARBA" id="ARBA00023163"/>
    </source>
</evidence>
<dbReference type="InterPro" id="IPR036388">
    <property type="entry name" value="WH-like_DNA-bd_sf"/>
</dbReference>
<dbReference type="Pfam" id="PF01614">
    <property type="entry name" value="IclR_C"/>
    <property type="match status" value="1"/>
</dbReference>
<evidence type="ECO:0000259" key="4">
    <source>
        <dbReference type="PROSITE" id="PS51077"/>
    </source>
</evidence>
<dbReference type="PROSITE" id="PS51077">
    <property type="entry name" value="HTH_ICLR"/>
    <property type="match status" value="1"/>
</dbReference>
<accession>A0A6L9XTH1</accession>
<sequence length="257" mass="27684">MVDTRETNDAQSSSMRSLERSLDVLRVLEQSMTAKRLSEIAREAGLHVATTQRILNALVKHDYVRQDGVTYGMGPASLLNAHAFLVSFPLLLVATPILQELAASTEFTSSLAIRAGFWQVILVRIEGTRPLRYQLPIGEKLPLQLGGARALAAAMDDDEVTALLAAVGEIKTAAGDIVDPDEFRATLRQIAADGYVRGSSQRERGAASIAVPIFDRDGSTIASIQLSGLEEDFATSNVPALVAEMQRASAAITRRIP</sequence>
<dbReference type="AlphaFoldDB" id="A0A6L9XTH1"/>
<dbReference type="SUPFAM" id="SSF55781">
    <property type="entry name" value="GAF domain-like"/>
    <property type="match status" value="1"/>
</dbReference>
<dbReference type="Pfam" id="PF09339">
    <property type="entry name" value="HTH_IclR"/>
    <property type="match status" value="1"/>
</dbReference>
<dbReference type="GO" id="GO:0003677">
    <property type="term" value="F:DNA binding"/>
    <property type="evidence" value="ECO:0007669"/>
    <property type="project" value="UniProtKB-KW"/>
</dbReference>
<dbReference type="EMBL" id="JAAGWY010000001">
    <property type="protein sequence ID" value="NEN04702.1"/>
    <property type="molecule type" value="Genomic_DNA"/>
</dbReference>
<keyword evidence="3" id="KW-0804">Transcription</keyword>
<evidence type="ECO:0000313" key="6">
    <source>
        <dbReference type="EMBL" id="NEN04702.1"/>
    </source>
</evidence>
<protein>
    <submittedName>
        <fullName evidence="6">IclR family transcriptional regulator</fullName>
    </submittedName>
</protein>
<dbReference type="InterPro" id="IPR036390">
    <property type="entry name" value="WH_DNA-bd_sf"/>
</dbReference>
<dbReference type="InterPro" id="IPR029016">
    <property type="entry name" value="GAF-like_dom_sf"/>
</dbReference>
<dbReference type="SMART" id="SM00346">
    <property type="entry name" value="HTH_ICLR"/>
    <property type="match status" value="1"/>
</dbReference>
<feature type="domain" description="IclR-ED" evidence="5">
    <location>
        <begin position="76"/>
        <end position="257"/>
    </location>
</feature>
<organism evidence="6 7">
    <name type="scientific">Leifsonia tongyongensis</name>
    <dbReference type="NCBI Taxonomy" id="1268043"/>
    <lineage>
        <taxon>Bacteria</taxon>
        <taxon>Bacillati</taxon>
        <taxon>Actinomycetota</taxon>
        <taxon>Actinomycetes</taxon>
        <taxon>Micrococcales</taxon>
        <taxon>Microbacteriaceae</taxon>
        <taxon>Leifsonia</taxon>
    </lineage>
</organism>
<comment type="caution">
    <text evidence="6">The sequence shown here is derived from an EMBL/GenBank/DDBJ whole genome shotgun (WGS) entry which is preliminary data.</text>
</comment>
<dbReference type="GO" id="GO:0045892">
    <property type="term" value="P:negative regulation of DNA-templated transcription"/>
    <property type="evidence" value="ECO:0007669"/>
    <property type="project" value="TreeGrafter"/>
</dbReference>
<dbReference type="RefSeq" id="WP_163287803.1">
    <property type="nucleotide sequence ID" value="NZ_JAAGWY010000001.1"/>
</dbReference>
<name>A0A6L9XTH1_9MICO</name>